<sequence>MDELKILYRRKARELHPDRNYYGNVETSTVLFAEVQAAYDVLSDPQERAWYDSHLTIKKGERHQESKFYCGSNLTTTEDILAIMLTFVPTMEFSDLRSGFFGSGRALFNQLAEEEHISCARENLRCIEYPSFGSSADSFESIRSFYDIWSSFSTKKTFSWKDTHRNSDAPDRRTRRFIERENKRLRDEAIRDFNTAVRSLVRCIKKKDPRCSVHSLSETERQRSSRSAAATQASRSRAANEARLGDYAEPEWARRENLENDILGTDPDSEQEYFKCLLCHKTFKSEAQFNVHERSKKHVKAAKQLHYKCSE</sequence>
<comment type="caution">
    <text evidence="1">The sequence shown here is derived from an EMBL/GenBank/DDBJ whole genome shotgun (WGS) entry which is preliminary data.</text>
</comment>
<name>A0ACB8UM26_9EURO</name>
<gene>
    <name evidence="1" type="ORF">LOY88_006779</name>
</gene>
<protein>
    <submittedName>
        <fullName evidence="1">Uncharacterized protein</fullName>
    </submittedName>
</protein>
<reference evidence="1" key="1">
    <citation type="journal article" date="2022" name="bioRxiv">
        <title>Population genetic analysis of Ophidiomyces ophidiicola, the causative agent of snake fungal disease, indicates recent introductions to the USA.</title>
        <authorList>
            <person name="Ladner J.T."/>
            <person name="Palmer J.M."/>
            <person name="Ettinger C.L."/>
            <person name="Stajich J.E."/>
            <person name="Farrell T.M."/>
            <person name="Glorioso B.M."/>
            <person name="Lawson B."/>
            <person name="Price S.J."/>
            <person name="Stengle A.G."/>
            <person name="Grear D.A."/>
            <person name="Lorch J.M."/>
        </authorList>
    </citation>
    <scope>NUCLEOTIDE SEQUENCE</scope>
    <source>
        <strain evidence="1">NWHC 24266-5</strain>
    </source>
</reference>
<evidence type="ECO:0000313" key="1">
    <source>
        <dbReference type="EMBL" id="KAI2381382.1"/>
    </source>
</evidence>
<organism evidence="1">
    <name type="scientific">Ophidiomyces ophidiicola</name>
    <dbReference type="NCBI Taxonomy" id="1387563"/>
    <lineage>
        <taxon>Eukaryota</taxon>
        <taxon>Fungi</taxon>
        <taxon>Dikarya</taxon>
        <taxon>Ascomycota</taxon>
        <taxon>Pezizomycotina</taxon>
        <taxon>Eurotiomycetes</taxon>
        <taxon>Eurotiomycetidae</taxon>
        <taxon>Onygenales</taxon>
        <taxon>Onygenaceae</taxon>
        <taxon>Ophidiomyces</taxon>
    </lineage>
</organism>
<proteinExistence type="predicted"/>
<accession>A0ACB8UM26</accession>
<dbReference type="EMBL" id="JALBCA010000213">
    <property type="protein sequence ID" value="KAI2381382.1"/>
    <property type="molecule type" value="Genomic_DNA"/>
</dbReference>